<dbReference type="InterPro" id="IPR029045">
    <property type="entry name" value="ClpP/crotonase-like_dom_sf"/>
</dbReference>
<dbReference type="CDD" id="cd06558">
    <property type="entry name" value="crotonase-like"/>
    <property type="match status" value="1"/>
</dbReference>
<evidence type="ECO:0000313" key="2">
    <source>
        <dbReference type="EMBL" id="NIJ17920.1"/>
    </source>
</evidence>
<dbReference type="Pfam" id="PF00378">
    <property type="entry name" value="ECH_1"/>
    <property type="match status" value="1"/>
</dbReference>
<dbReference type="InterPro" id="IPR001753">
    <property type="entry name" value="Enoyl-CoA_hydra/iso"/>
</dbReference>
<organism evidence="2 3">
    <name type="scientific">Sphingobium vermicomposti</name>
    <dbReference type="NCBI Taxonomy" id="529005"/>
    <lineage>
        <taxon>Bacteria</taxon>
        <taxon>Pseudomonadati</taxon>
        <taxon>Pseudomonadota</taxon>
        <taxon>Alphaproteobacteria</taxon>
        <taxon>Sphingomonadales</taxon>
        <taxon>Sphingomonadaceae</taxon>
        <taxon>Sphingobium</taxon>
    </lineage>
</organism>
<gene>
    <name evidence="2" type="ORF">FHS54_002920</name>
</gene>
<dbReference type="EC" id="5.3.3.18" evidence="2"/>
<dbReference type="Gene3D" id="3.90.226.10">
    <property type="entry name" value="2-enoyl-CoA Hydratase, Chain A, domain 1"/>
    <property type="match status" value="1"/>
</dbReference>
<dbReference type="PANTHER" id="PTHR43459">
    <property type="entry name" value="ENOYL-COA HYDRATASE"/>
    <property type="match status" value="1"/>
</dbReference>
<name>A0A846MBB4_9SPHN</name>
<dbReference type="GO" id="GO:0016853">
    <property type="term" value="F:isomerase activity"/>
    <property type="evidence" value="ECO:0007669"/>
    <property type="project" value="UniProtKB-KW"/>
</dbReference>
<evidence type="ECO:0000256" key="1">
    <source>
        <dbReference type="ARBA" id="ARBA00005254"/>
    </source>
</evidence>
<accession>A0A846MBB4</accession>
<dbReference type="EMBL" id="JAASQR010000004">
    <property type="protein sequence ID" value="NIJ17920.1"/>
    <property type="molecule type" value="Genomic_DNA"/>
</dbReference>
<dbReference type="InterPro" id="IPR014748">
    <property type="entry name" value="Enoyl-CoA_hydra_C"/>
</dbReference>
<protein>
    <submittedName>
        <fullName evidence="2">2-(1,2-epoxy-1,2-dihydrophenyl)acetyl-CoA isomerase</fullName>
        <ecNumber evidence="2">5.3.3.18</ecNumber>
    </submittedName>
</protein>
<keyword evidence="3" id="KW-1185">Reference proteome</keyword>
<dbReference type="SUPFAM" id="SSF52096">
    <property type="entry name" value="ClpP/crotonase"/>
    <property type="match status" value="1"/>
</dbReference>
<dbReference type="RefSeq" id="WP_167304803.1">
    <property type="nucleotide sequence ID" value="NZ_JAASQR010000004.1"/>
</dbReference>
<dbReference type="AlphaFoldDB" id="A0A846MBB4"/>
<keyword evidence="2" id="KW-0413">Isomerase</keyword>
<dbReference type="Gene3D" id="1.10.12.10">
    <property type="entry name" value="Lyase 2-enoyl-coa Hydratase, Chain A, domain 2"/>
    <property type="match status" value="1"/>
</dbReference>
<dbReference type="Proteomes" id="UP000576821">
    <property type="component" value="Unassembled WGS sequence"/>
</dbReference>
<sequence length="263" mass="27616">MSILTQVDGGVATLTLNRPDRLNAVTDAMLDEIALTLRGWSVDPAVRCVVLAGAGRGFCAGYDLSGGDKVERDEPMRADEAAARMSIHAEIPLLLHRMPKPTIACLRGPVAGSGLVMAAACDLRIASQTVKFKLAFASAGRCGDPGGSYLLTGLLGAARAREMFLLDEPMLADEALARRLVNRLVEDEALESECAALAAKLAGGPTAAFAAMKRNLNAAGAIALEESMAQEAAANAQISLFSHDASEAARAFMERRAPNFLGY</sequence>
<comment type="similarity">
    <text evidence="1">Belongs to the enoyl-CoA hydratase/isomerase family.</text>
</comment>
<comment type="caution">
    <text evidence="2">The sequence shown here is derived from an EMBL/GenBank/DDBJ whole genome shotgun (WGS) entry which is preliminary data.</text>
</comment>
<reference evidence="2 3" key="1">
    <citation type="submission" date="2020-03" db="EMBL/GenBank/DDBJ databases">
        <title>Genomic Encyclopedia of Type Strains, Phase IV (KMG-IV): sequencing the most valuable type-strain genomes for metagenomic binning, comparative biology and taxonomic classification.</title>
        <authorList>
            <person name="Goeker M."/>
        </authorList>
    </citation>
    <scope>NUCLEOTIDE SEQUENCE [LARGE SCALE GENOMIC DNA]</scope>
    <source>
        <strain evidence="2 3">DSM 21299</strain>
    </source>
</reference>
<dbReference type="PANTHER" id="PTHR43459:SF1">
    <property type="entry name" value="EG:BACN32G11.4 PROTEIN"/>
    <property type="match status" value="1"/>
</dbReference>
<proteinExistence type="inferred from homology"/>
<evidence type="ECO:0000313" key="3">
    <source>
        <dbReference type="Proteomes" id="UP000576821"/>
    </source>
</evidence>